<proteinExistence type="predicted"/>
<dbReference type="Proteomes" id="UP000656042">
    <property type="component" value="Unassembled WGS sequence"/>
</dbReference>
<organism evidence="1 2">
    <name type="scientific">Mangrovihabitans endophyticus</name>
    <dbReference type="NCBI Taxonomy" id="1751298"/>
    <lineage>
        <taxon>Bacteria</taxon>
        <taxon>Bacillati</taxon>
        <taxon>Actinomycetota</taxon>
        <taxon>Actinomycetes</taxon>
        <taxon>Micromonosporales</taxon>
        <taxon>Micromonosporaceae</taxon>
        <taxon>Mangrovihabitans</taxon>
    </lineage>
</organism>
<evidence type="ECO:0000313" key="1">
    <source>
        <dbReference type="EMBL" id="GGL12660.1"/>
    </source>
</evidence>
<reference evidence="1" key="1">
    <citation type="journal article" date="2014" name="Int. J. Syst. Evol. Microbiol.">
        <title>Complete genome sequence of Corynebacterium casei LMG S-19264T (=DSM 44701T), isolated from a smear-ripened cheese.</title>
        <authorList>
            <consortium name="US DOE Joint Genome Institute (JGI-PGF)"/>
            <person name="Walter F."/>
            <person name="Albersmeier A."/>
            <person name="Kalinowski J."/>
            <person name="Ruckert C."/>
        </authorList>
    </citation>
    <scope>NUCLEOTIDE SEQUENCE</scope>
    <source>
        <strain evidence="1">CGMCC 4.7299</strain>
    </source>
</reference>
<evidence type="ECO:0000313" key="2">
    <source>
        <dbReference type="Proteomes" id="UP000656042"/>
    </source>
</evidence>
<name>A0A8J3C5K4_9ACTN</name>
<dbReference type="SUPFAM" id="SSF51971">
    <property type="entry name" value="Nucleotide-binding domain"/>
    <property type="match status" value="1"/>
</dbReference>
<keyword evidence="2" id="KW-1185">Reference proteome</keyword>
<reference evidence="1" key="2">
    <citation type="submission" date="2020-09" db="EMBL/GenBank/DDBJ databases">
        <authorList>
            <person name="Sun Q."/>
            <person name="Zhou Y."/>
        </authorList>
    </citation>
    <scope>NUCLEOTIDE SEQUENCE</scope>
    <source>
        <strain evidence="1">CGMCC 4.7299</strain>
    </source>
</reference>
<accession>A0A8J3C5K4</accession>
<dbReference type="EMBL" id="BMMX01000039">
    <property type="protein sequence ID" value="GGL12660.1"/>
    <property type="molecule type" value="Genomic_DNA"/>
</dbReference>
<protein>
    <recommendedName>
        <fullName evidence="3">Pyridine nucleotide-disulphide oxidoreductase</fullName>
    </recommendedName>
</protein>
<gene>
    <name evidence="1" type="ORF">GCM10012284_54190</name>
</gene>
<dbReference type="RefSeq" id="WP_189082152.1">
    <property type="nucleotide sequence ID" value="NZ_BMMX01000039.1"/>
</dbReference>
<dbReference type="AlphaFoldDB" id="A0A8J3C5K4"/>
<sequence length="444" mass="47644">MFEPSTPLSTLLARAAGQQPAALQAALDRVSEFPSPAQAQLTGLLLDPAGRQFTEEFLDSWWADAGRRQRLLQTASPDREVIIGSGVHAAVYAAVRVQRGFAKPLVLERGTRVGGTFALTGRPAFYLNSRNRRGVSGIAGDQGADLNYLPGAPVQAADLSMREYQPNTDLGLAVRLALAQYADVVTEAEVAGVDEDGLGVQLDIAGADPVFAGRVIDARGLGDPRDQQWADGVTICTFEQFMRRMAGVWPLRGVRRVAVIGGGDCGKCAVESCLGLAPPPVAGLDRVEQVDWYAPGLPDRCKPWRREVRGRYQSIGRYLRPDRRGTRRLMVLPRASRPVGLPGQGLVDGRGYDLVVVCTGYAERRLPGLGFEDFTPYAIPGGPVVAAAHDELPVWRVGPHARLGFCGREYRDGLADNPGNAVAVFRTVPNTAALAATLTAPPSF</sequence>
<comment type="caution">
    <text evidence="1">The sequence shown here is derived from an EMBL/GenBank/DDBJ whole genome shotgun (WGS) entry which is preliminary data.</text>
</comment>
<evidence type="ECO:0008006" key="3">
    <source>
        <dbReference type="Google" id="ProtNLM"/>
    </source>
</evidence>